<dbReference type="PANTHER" id="PTHR30137">
    <property type="entry name" value="LUCIFERASE-LIKE MONOOXYGENASE"/>
    <property type="match status" value="1"/>
</dbReference>
<dbReference type="InterPro" id="IPR036661">
    <property type="entry name" value="Luciferase-like_sf"/>
</dbReference>
<accession>A0ABT0CZ90</accession>
<evidence type="ECO:0000259" key="3">
    <source>
        <dbReference type="Pfam" id="PF00296"/>
    </source>
</evidence>
<evidence type="ECO:0000256" key="2">
    <source>
        <dbReference type="ARBA" id="ARBA00023033"/>
    </source>
</evidence>
<evidence type="ECO:0000313" key="5">
    <source>
        <dbReference type="Proteomes" id="UP001522662"/>
    </source>
</evidence>
<keyword evidence="4" id="KW-0614">Plasmid</keyword>
<dbReference type="NCBIfam" id="TIGR03858">
    <property type="entry name" value="LLM_2I7G"/>
    <property type="match status" value="1"/>
</dbReference>
<organism evidence="4 5">
    <name type="scientific">Peteryoungia algae</name>
    <dbReference type="NCBI Taxonomy" id="2919917"/>
    <lineage>
        <taxon>Bacteria</taxon>
        <taxon>Pseudomonadati</taxon>
        <taxon>Pseudomonadota</taxon>
        <taxon>Alphaproteobacteria</taxon>
        <taxon>Hyphomicrobiales</taxon>
        <taxon>Rhizobiaceae</taxon>
        <taxon>Peteryoungia</taxon>
    </lineage>
</organism>
<proteinExistence type="predicted"/>
<keyword evidence="5" id="KW-1185">Reference proteome</keyword>
<dbReference type="InterPro" id="IPR050766">
    <property type="entry name" value="Bact_Lucif_Oxidored"/>
</dbReference>
<dbReference type="CDD" id="cd00347">
    <property type="entry name" value="Flavin_utilizing_monoxygenases"/>
    <property type="match status" value="1"/>
</dbReference>
<dbReference type="InterPro" id="IPR022290">
    <property type="entry name" value="LLM_Atu2307-like"/>
</dbReference>
<name>A0ABT0CZ90_9HYPH</name>
<dbReference type="EMBL" id="JALAYX010000002">
    <property type="protein sequence ID" value="MCJ8238476.1"/>
    <property type="molecule type" value="Genomic_DNA"/>
</dbReference>
<dbReference type="PANTHER" id="PTHR30137:SF8">
    <property type="entry name" value="BLR5498 PROTEIN"/>
    <property type="match status" value="1"/>
</dbReference>
<feature type="domain" description="Luciferase-like" evidence="3">
    <location>
        <begin position="1"/>
        <end position="301"/>
    </location>
</feature>
<dbReference type="SUPFAM" id="SSF51679">
    <property type="entry name" value="Bacterial luciferase-like"/>
    <property type="match status" value="1"/>
</dbReference>
<dbReference type="Gene3D" id="3.20.20.30">
    <property type="entry name" value="Luciferase-like domain"/>
    <property type="match status" value="1"/>
</dbReference>
<dbReference type="Proteomes" id="UP001522662">
    <property type="component" value="Unassembled WGS sequence"/>
</dbReference>
<dbReference type="RefSeq" id="WP_245136329.1">
    <property type="nucleotide sequence ID" value="NZ_CP128477.1"/>
</dbReference>
<evidence type="ECO:0000256" key="1">
    <source>
        <dbReference type="ARBA" id="ARBA00023002"/>
    </source>
</evidence>
<sequence length="348" mass="38003">MELGLYTFADVDPNAANKGAEAKRRVDELLAEIRLADEVGLDVFGLGEHHRPDYMASSPATILAAAAVQTKNIRLTSAVSVLSSDDPVRVFQQYATVDLLSNGRVEMMAGRGSFIESFPLFGYDLEDYDLLFAEKLQLLMEIRENEIVTWEGQTRKPVHGRGVYPRPLQDPLPLWIAIGGTPQSAARAGYLGLPLALAIIGGEPHRFAPMFDLYRQSAAKAGVDPSMLKASINVHGFIHDTTQSAADIFYAPQAVVMDRIGRERGWGPTNRAQFDASRGPKGALFVGDPEAVAEKIVAMHGIFKNDRFLMQMAIGPMPHVEIMRGIELYGTKVAPLVRKALTEKASAA</sequence>
<dbReference type="InterPro" id="IPR011251">
    <property type="entry name" value="Luciferase-like_dom"/>
</dbReference>
<comment type="caution">
    <text evidence="4">The sequence shown here is derived from an EMBL/GenBank/DDBJ whole genome shotgun (WGS) entry which is preliminary data.</text>
</comment>
<evidence type="ECO:0000313" key="4">
    <source>
        <dbReference type="EMBL" id="MCJ8238476.1"/>
    </source>
</evidence>
<protein>
    <submittedName>
        <fullName evidence="4">LLM class flavin-dependent oxidoreductase</fullName>
    </submittedName>
</protein>
<keyword evidence="2" id="KW-0503">Monooxygenase</keyword>
<gene>
    <name evidence="4" type="ORF">MKJ03_09060</name>
</gene>
<geneLocation type="plasmid" evidence="4">
    <name>unnamed</name>
</geneLocation>
<dbReference type="Pfam" id="PF00296">
    <property type="entry name" value="Bac_luciferase"/>
    <property type="match status" value="1"/>
</dbReference>
<keyword evidence="1" id="KW-0560">Oxidoreductase</keyword>
<reference evidence="4 5" key="1">
    <citation type="submission" date="2022-03" db="EMBL/GenBank/DDBJ databases">
        <title>Rhizobium SSM4.3 sp. nov., isolated from Sediment (Gouqi Island).</title>
        <authorList>
            <person name="Chen G."/>
        </authorList>
    </citation>
    <scope>NUCLEOTIDE SEQUENCE [LARGE SCALE GENOMIC DNA]</scope>
    <source>
        <strain evidence="4 5">SSM4.3</strain>
        <plasmid evidence="4">unnamed</plasmid>
    </source>
</reference>